<comment type="caution">
    <text evidence="2">The sequence shown here is derived from an EMBL/GenBank/DDBJ whole genome shotgun (WGS) entry which is preliminary data.</text>
</comment>
<dbReference type="InterPro" id="IPR036249">
    <property type="entry name" value="Thioredoxin-like_sf"/>
</dbReference>
<sequence>MEQNVKTVTMYGADWCKDCRRAEAFMNEHGIEFNYIDLVAQPDMADVAEEISGRKNIPVVVFPDSSHLVEPSNDELAASLRANGLLAD</sequence>
<dbReference type="PANTHER" id="PTHR34386:SF1">
    <property type="entry name" value="GLUTAREDOXIN-LIKE PROTEIN NRDH"/>
    <property type="match status" value="1"/>
</dbReference>
<dbReference type="EMBL" id="JASODW010000002">
    <property type="protein sequence ID" value="MDK6274645.1"/>
    <property type="molecule type" value="Genomic_DNA"/>
</dbReference>
<dbReference type="Pfam" id="PF00462">
    <property type="entry name" value="Glutaredoxin"/>
    <property type="match status" value="1"/>
</dbReference>
<dbReference type="CDD" id="cd02976">
    <property type="entry name" value="NrdH"/>
    <property type="match status" value="1"/>
</dbReference>
<reference evidence="2" key="1">
    <citation type="submission" date="2023-05" db="EMBL/GenBank/DDBJ databases">
        <title>Cataloging the Phylogenetic Diversity of Human Bladder Bacteria.</title>
        <authorList>
            <person name="Du J."/>
        </authorList>
    </citation>
    <scope>NUCLEOTIDE SEQUENCE</scope>
    <source>
        <strain evidence="2">UMB9978</strain>
    </source>
</reference>
<dbReference type="InterPro" id="IPR002109">
    <property type="entry name" value="Glutaredoxin"/>
</dbReference>
<dbReference type="PROSITE" id="PS51354">
    <property type="entry name" value="GLUTAREDOXIN_2"/>
    <property type="match status" value="1"/>
</dbReference>
<dbReference type="GO" id="GO:0045454">
    <property type="term" value="P:cell redox homeostasis"/>
    <property type="evidence" value="ECO:0007669"/>
    <property type="project" value="TreeGrafter"/>
</dbReference>
<protein>
    <submittedName>
        <fullName evidence="2">Glutaredoxin family protein</fullName>
    </submittedName>
</protein>
<dbReference type="SUPFAM" id="SSF52833">
    <property type="entry name" value="Thioredoxin-like"/>
    <property type="match status" value="1"/>
</dbReference>
<dbReference type="GO" id="GO:0009055">
    <property type="term" value="F:electron transfer activity"/>
    <property type="evidence" value="ECO:0007669"/>
    <property type="project" value="TreeGrafter"/>
</dbReference>
<evidence type="ECO:0000259" key="1">
    <source>
        <dbReference type="Pfam" id="PF00462"/>
    </source>
</evidence>
<name>A0AAP4C700_9MICC</name>
<dbReference type="AlphaFoldDB" id="A0AAP4C700"/>
<dbReference type="PANTHER" id="PTHR34386">
    <property type="entry name" value="GLUTAREDOXIN"/>
    <property type="match status" value="1"/>
</dbReference>
<organism evidence="2 3">
    <name type="scientific">Pseudoglutamicibacter cumminsii</name>
    <dbReference type="NCBI Taxonomy" id="156979"/>
    <lineage>
        <taxon>Bacteria</taxon>
        <taxon>Bacillati</taxon>
        <taxon>Actinomycetota</taxon>
        <taxon>Actinomycetes</taxon>
        <taxon>Micrococcales</taxon>
        <taxon>Micrococcaceae</taxon>
        <taxon>Pseudoglutamicibacter</taxon>
    </lineage>
</organism>
<dbReference type="Proteomes" id="UP001240483">
    <property type="component" value="Unassembled WGS sequence"/>
</dbReference>
<evidence type="ECO:0000313" key="3">
    <source>
        <dbReference type="Proteomes" id="UP001240483"/>
    </source>
</evidence>
<dbReference type="RefSeq" id="WP_260076261.1">
    <property type="nucleotide sequence ID" value="NZ_JASODW010000002.1"/>
</dbReference>
<evidence type="ECO:0000313" key="2">
    <source>
        <dbReference type="EMBL" id="MDK6274645.1"/>
    </source>
</evidence>
<dbReference type="Gene3D" id="3.40.30.10">
    <property type="entry name" value="Glutaredoxin"/>
    <property type="match status" value="1"/>
</dbReference>
<accession>A0AAP4C700</accession>
<dbReference type="InterPro" id="IPR051548">
    <property type="entry name" value="Grx-like_ET"/>
</dbReference>
<proteinExistence type="predicted"/>
<feature type="domain" description="Glutaredoxin" evidence="1">
    <location>
        <begin position="8"/>
        <end position="62"/>
    </location>
</feature>
<gene>
    <name evidence="2" type="ORF">QP116_02615</name>
</gene>